<proteinExistence type="predicted"/>
<comment type="caution">
    <text evidence="1">The sequence shown here is derived from an EMBL/GenBank/DDBJ whole genome shotgun (WGS) entry which is preliminary data.</text>
</comment>
<protein>
    <recommendedName>
        <fullName evidence="3">Lipoprotein</fullName>
    </recommendedName>
</protein>
<evidence type="ECO:0008006" key="3">
    <source>
        <dbReference type="Google" id="ProtNLM"/>
    </source>
</evidence>
<dbReference type="AlphaFoldDB" id="A0A086PCN7"/>
<organism evidence="1 2">
    <name type="scientific">Sphingobium herbicidovorans (strain ATCC 700291 / DSM 11019 / CCUG 56400 / KCTC 2939 / LMG 18315 / NBRC 16415 / MH)</name>
    <name type="common">Sphingomonas herbicidovorans</name>
    <dbReference type="NCBI Taxonomy" id="1219045"/>
    <lineage>
        <taxon>Bacteria</taxon>
        <taxon>Pseudomonadati</taxon>
        <taxon>Pseudomonadota</taxon>
        <taxon>Alphaproteobacteria</taxon>
        <taxon>Sphingomonadales</taxon>
        <taxon>Sphingomonadaceae</taxon>
        <taxon>Sphingobium</taxon>
    </lineage>
</organism>
<sequence>MCWNRAVALLLLLAGCQDDGGRSSASSGATPPATGLERAAIESGVIADTAKLSPVGLFQRRHEAGRDSFCVIPGRAGDFRFGMEAVFGKGQSCRGGGIARQAGDKLILRFRGEGGCIIIGQYDGDQFSLPGVLDVKCADLCKGRGSLDGVSFPRVGSEAGSALRAQDRGGKPLCTLD</sequence>
<evidence type="ECO:0000313" key="1">
    <source>
        <dbReference type="EMBL" id="KFG91155.1"/>
    </source>
</evidence>
<evidence type="ECO:0000313" key="2">
    <source>
        <dbReference type="Proteomes" id="UP000024284"/>
    </source>
</evidence>
<dbReference type="RefSeq" id="WP_037463013.1">
    <property type="nucleotide sequence ID" value="NZ_BCZD01000017.1"/>
</dbReference>
<name>A0A086PCN7_SPHHM</name>
<dbReference type="OrthoDB" id="7448000at2"/>
<reference evidence="1" key="1">
    <citation type="submission" date="2014-08" db="EMBL/GenBank/DDBJ databases">
        <title>Draft genome sequences of Sphingobium herbicidovorans.</title>
        <authorList>
            <person name="Gan H.M."/>
            <person name="Gan H.Y."/>
            <person name="Savka M.A."/>
        </authorList>
    </citation>
    <scope>NUCLEOTIDE SEQUENCE [LARGE SCALE GENOMIC DNA]</scope>
    <source>
        <strain evidence="1">NBRC 16415</strain>
    </source>
</reference>
<dbReference type="EMBL" id="JFZA02000005">
    <property type="protein sequence ID" value="KFG91155.1"/>
    <property type="molecule type" value="Genomic_DNA"/>
</dbReference>
<dbReference type="PROSITE" id="PS51257">
    <property type="entry name" value="PROKAR_LIPOPROTEIN"/>
    <property type="match status" value="1"/>
</dbReference>
<accession>A0A086PCN7</accession>
<dbReference type="Proteomes" id="UP000024284">
    <property type="component" value="Unassembled WGS sequence"/>
</dbReference>
<gene>
    <name evidence="1" type="ORF">BV98_000912</name>
</gene>
<dbReference type="PATRIC" id="fig|1219045.3.peg.932"/>
<keyword evidence="2" id="KW-1185">Reference proteome</keyword>